<dbReference type="OrthoDB" id="6249499at2759"/>
<feature type="compositionally biased region" description="Low complexity" evidence="1">
    <location>
        <begin position="82"/>
        <end position="93"/>
    </location>
</feature>
<organism evidence="4">
    <name type="scientific">Mesocestoides corti</name>
    <name type="common">Flatworm</name>
    <dbReference type="NCBI Taxonomy" id="53468"/>
    <lineage>
        <taxon>Eukaryota</taxon>
        <taxon>Metazoa</taxon>
        <taxon>Spiralia</taxon>
        <taxon>Lophotrochozoa</taxon>
        <taxon>Platyhelminthes</taxon>
        <taxon>Cestoda</taxon>
        <taxon>Eucestoda</taxon>
        <taxon>Cyclophyllidea</taxon>
        <taxon>Mesocestoididae</taxon>
        <taxon>Mesocestoides</taxon>
    </lineage>
</organism>
<accession>A0A0R3U8J4</accession>
<dbReference type="Proteomes" id="UP000267029">
    <property type="component" value="Unassembled WGS sequence"/>
</dbReference>
<feature type="compositionally biased region" description="Polar residues" evidence="1">
    <location>
        <begin position="94"/>
        <end position="105"/>
    </location>
</feature>
<proteinExistence type="predicted"/>
<gene>
    <name evidence="2" type="ORF">MCOS_LOCUS3203</name>
</gene>
<keyword evidence="3" id="KW-1185">Reference proteome</keyword>
<dbReference type="AlphaFoldDB" id="A0A0R3U8J4"/>
<feature type="region of interest" description="Disordered" evidence="1">
    <location>
        <begin position="125"/>
        <end position="189"/>
    </location>
</feature>
<protein>
    <submittedName>
        <fullName evidence="4">DEK_C domain-containing protein</fullName>
    </submittedName>
</protein>
<evidence type="ECO:0000313" key="3">
    <source>
        <dbReference type="Proteomes" id="UP000267029"/>
    </source>
</evidence>
<sequence>MVQFEFMKSLPYYDSESIDFELSDWAAELLERLGICSLSRSDWRQFIKKDLVDRFGGSYGKTLAQIYLNIGLEPPSCLPNIETSSETSDTSESPTFNLHESNTSRKSPKTPIRCSFASTSFSQSSIRVETENNPRSKAVTPAPQLVLIPMSVSGKKESASKTRRKPRTPVKRDISLNKRSFATDASSRR</sequence>
<evidence type="ECO:0000313" key="2">
    <source>
        <dbReference type="EMBL" id="VDD77200.1"/>
    </source>
</evidence>
<name>A0A0R3U8J4_MESCO</name>
<reference evidence="4" key="1">
    <citation type="submission" date="2017-02" db="UniProtKB">
        <authorList>
            <consortium name="WormBaseParasite"/>
        </authorList>
    </citation>
    <scope>IDENTIFICATION</scope>
</reference>
<reference evidence="2 3" key="2">
    <citation type="submission" date="2018-10" db="EMBL/GenBank/DDBJ databases">
        <authorList>
            <consortium name="Pathogen Informatics"/>
        </authorList>
    </citation>
    <scope>NUCLEOTIDE SEQUENCE [LARGE SCALE GENOMIC DNA]</scope>
</reference>
<evidence type="ECO:0000256" key="1">
    <source>
        <dbReference type="SAM" id="MobiDB-lite"/>
    </source>
</evidence>
<dbReference type="STRING" id="53468.A0A0R3U8J4"/>
<evidence type="ECO:0000313" key="4">
    <source>
        <dbReference type="WBParaSite" id="MCOS_0000320201-mRNA-1"/>
    </source>
</evidence>
<feature type="compositionally biased region" description="Polar residues" evidence="1">
    <location>
        <begin position="177"/>
        <end position="189"/>
    </location>
</feature>
<feature type="region of interest" description="Disordered" evidence="1">
    <location>
        <begin position="79"/>
        <end position="111"/>
    </location>
</feature>
<dbReference type="EMBL" id="UXSR01000669">
    <property type="protein sequence ID" value="VDD77200.1"/>
    <property type="molecule type" value="Genomic_DNA"/>
</dbReference>
<dbReference type="WBParaSite" id="MCOS_0000320201-mRNA-1">
    <property type="protein sequence ID" value="MCOS_0000320201-mRNA-1"/>
    <property type="gene ID" value="MCOS_0000320201"/>
</dbReference>